<comment type="caution">
    <text evidence="5">The sequence shown here is derived from an EMBL/GenBank/DDBJ whole genome shotgun (WGS) entry which is preliminary data.</text>
</comment>
<evidence type="ECO:0000256" key="2">
    <source>
        <dbReference type="PROSITE-ProRule" id="PRU00176"/>
    </source>
</evidence>
<dbReference type="SMART" id="SM00360">
    <property type="entry name" value="RRM"/>
    <property type="match status" value="3"/>
</dbReference>
<dbReference type="InterPro" id="IPR012677">
    <property type="entry name" value="Nucleotide-bd_a/b_plait_sf"/>
</dbReference>
<feature type="region of interest" description="Disordered" evidence="3">
    <location>
        <begin position="356"/>
        <end position="376"/>
    </location>
</feature>
<dbReference type="Proteomes" id="UP001438707">
    <property type="component" value="Unassembled WGS sequence"/>
</dbReference>
<gene>
    <name evidence="5" type="ORF">WJX74_007823</name>
</gene>
<protein>
    <recommendedName>
        <fullName evidence="4">RRM domain-containing protein</fullName>
    </recommendedName>
</protein>
<keyword evidence="6" id="KW-1185">Reference proteome</keyword>
<reference evidence="5 6" key="1">
    <citation type="journal article" date="2024" name="Nat. Commun.">
        <title>Phylogenomics reveals the evolutionary origins of lichenization in chlorophyte algae.</title>
        <authorList>
            <person name="Puginier C."/>
            <person name="Libourel C."/>
            <person name="Otte J."/>
            <person name="Skaloud P."/>
            <person name="Haon M."/>
            <person name="Grisel S."/>
            <person name="Petersen M."/>
            <person name="Berrin J.G."/>
            <person name="Delaux P.M."/>
            <person name="Dal Grande F."/>
            <person name="Keller J."/>
        </authorList>
    </citation>
    <scope>NUCLEOTIDE SEQUENCE [LARGE SCALE GENOMIC DNA]</scope>
    <source>
        <strain evidence="5 6">SAG 2145</strain>
    </source>
</reference>
<feature type="compositionally biased region" description="Low complexity" evidence="3">
    <location>
        <begin position="208"/>
        <end position="222"/>
    </location>
</feature>
<name>A0AAW1QAW2_9CHLO</name>
<feature type="region of interest" description="Disordered" evidence="3">
    <location>
        <begin position="89"/>
        <end position="128"/>
    </location>
</feature>
<feature type="domain" description="RRM" evidence="4">
    <location>
        <begin position="594"/>
        <end position="670"/>
    </location>
</feature>
<evidence type="ECO:0000256" key="1">
    <source>
        <dbReference type="ARBA" id="ARBA00022884"/>
    </source>
</evidence>
<evidence type="ECO:0000256" key="3">
    <source>
        <dbReference type="SAM" id="MobiDB-lite"/>
    </source>
</evidence>
<feature type="region of interest" description="Disordered" evidence="3">
    <location>
        <begin position="281"/>
        <end position="325"/>
    </location>
</feature>
<dbReference type="PROSITE" id="PS50102">
    <property type="entry name" value="RRM"/>
    <property type="match status" value="3"/>
</dbReference>
<feature type="region of interest" description="Disordered" evidence="3">
    <location>
        <begin position="1"/>
        <end position="59"/>
    </location>
</feature>
<proteinExistence type="predicted"/>
<dbReference type="Gene3D" id="3.30.70.330">
    <property type="match status" value="3"/>
</dbReference>
<dbReference type="PANTHER" id="PTHR23189">
    <property type="entry name" value="RNA RECOGNITION MOTIF-CONTAINING"/>
    <property type="match status" value="1"/>
</dbReference>
<feature type="compositionally biased region" description="Low complexity" evidence="3">
    <location>
        <begin position="1313"/>
        <end position="1328"/>
    </location>
</feature>
<dbReference type="Pfam" id="PF00076">
    <property type="entry name" value="RRM_1"/>
    <property type="match status" value="2"/>
</dbReference>
<dbReference type="EMBL" id="JALJOS010000065">
    <property type="protein sequence ID" value="KAK9817564.1"/>
    <property type="molecule type" value="Genomic_DNA"/>
</dbReference>
<feature type="compositionally biased region" description="Polar residues" evidence="3">
    <location>
        <begin position="1234"/>
        <end position="1246"/>
    </location>
</feature>
<dbReference type="InterPro" id="IPR000504">
    <property type="entry name" value="RRM_dom"/>
</dbReference>
<organism evidence="5 6">
    <name type="scientific">Apatococcus lobatus</name>
    <dbReference type="NCBI Taxonomy" id="904363"/>
    <lineage>
        <taxon>Eukaryota</taxon>
        <taxon>Viridiplantae</taxon>
        <taxon>Chlorophyta</taxon>
        <taxon>core chlorophytes</taxon>
        <taxon>Trebouxiophyceae</taxon>
        <taxon>Chlorellales</taxon>
        <taxon>Chlorellaceae</taxon>
        <taxon>Apatococcus</taxon>
    </lineage>
</organism>
<evidence type="ECO:0000313" key="6">
    <source>
        <dbReference type="Proteomes" id="UP001438707"/>
    </source>
</evidence>
<dbReference type="SUPFAM" id="SSF54928">
    <property type="entry name" value="RNA-binding domain, RBD"/>
    <property type="match status" value="2"/>
</dbReference>
<evidence type="ECO:0000313" key="5">
    <source>
        <dbReference type="EMBL" id="KAK9817564.1"/>
    </source>
</evidence>
<accession>A0AAW1QAW2</accession>
<feature type="compositionally biased region" description="Low complexity" evidence="3">
    <location>
        <begin position="237"/>
        <end position="250"/>
    </location>
</feature>
<feature type="compositionally biased region" description="Polar residues" evidence="3">
    <location>
        <begin position="357"/>
        <end position="376"/>
    </location>
</feature>
<feature type="domain" description="RRM" evidence="4">
    <location>
        <begin position="724"/>
        <end position="804"/>
    </location>
</feature>
<dbReference type="CDD" id="cd00590">
    <property type="entry name" value="RRM_SF"/>
    <property type="match status" value="1"/>
</dbReference>
<feature type="domain" description="RRM" evidence="4">
    <location>
        <begin position="842"/>
        <end position="918"/>
    </location>
</feature>
<feature type="region of interest" description="Disordered" evidence="3">
    <location>
        <begin position="208"/>
        <end position="251"/>
    </location>
</feature>
<dbReference type="InterPro" id="IPR035979">
    <property type="entry name" value="RBD_domain_sf"/>
</dbReference>
<evidence type="ECO:0000259" key="4">
    <source>
        <dbReference type="PROSITE" id="PS50102"/>
    </source>
</evidence>
<feature type="region of interest" description="Disordered" evidence="3">
    <location>
        <begin position="1202"/>
        <end position="1328"/>
    </location>
</feature>
<keyword evidence="1 2" id="KW-0694">RNA-binding</keyword>
<sequence>MRGAPEGAAAKPFHEEIPAGSHHANVEGWTQPRNPEAPTTHRAEARSSAALAGNTSCDLRHQDANESMLKSFEDLLRAGGPLMRRASLEGSRRSFSEYPLRPLGNYPERDARSELPLNPSTSTSDGSDIVAALSPSAEQIPTMSAEGIRLHQTPPSAEWARQELRAAAGESMSSQPGRRLLMESPEEAEYSKDIQDRLQGQLREQRLLQQQQQMQMQQGPLLSHRSQPGSQPHHEAGQGLQQQSQPQQQGANLQYMEPHDPSLQQYKQMYPHPQQLAALLQQQQQQGNVHPHAAPAADPGHGSGSIRVPEQRPVAGHDAGNPAPYPNQLPFQYAQPDYQHEQLHAAQHQANLSASQFPGQVSNQPGQHMQRQQLSNNPLSPRMDPLRTHSNLSTFSSLGHEAAMDTVRYSASVLNSMGSSGYSSGYGSRHQAGGAPMSGIMSTAQSLLSTSQSMSGMMWSGGGLMSTGQSSGAWEDNEGRELARDLAGLQQAQGVSGVSLLDRVHLPPLIESCGPTSGMRPPVSNARSHASLGLAGRKRYTTQQHPFARTHSVDSALPNPELLDTPPRGGLFATSSGMPSLLETDDSQGYQATWQVWIGNVLPDVSRHNILAFLDRFGPVQDVVTFPGHSYAIASFLDEASAAQAVASLHEQQVPLISGQSRLMLSLRDERGSFTADMEGRSIPSSHSPERMLHQDFTARLGSSGERHPPSRQGEWEGATVPSSRIWLGNIAATATQRCVRQIFGKFGQLTDAAVFPARIGPLGYAFVNFEQVGHAMRAYDMLNNAVVPLLTGNKQLKMRFKPAKENEPGPSGVPSLSHAMSSGIDLPAHELLPSGTGMSARTLILGNVSLKPNRAAIEIAFGSYGLLEAVRTFPGKPYAIVHFFQPQHAAQAAASLDGVPVASISGHRPLLVRLQSALQAAAIQGMQSDAGASAFQGSQGGRPIPHTFTSPVTPTWDASLSAGSSPTMGAWPGMAGPSHLSSLQTAGLELAEMPLPAVNLSNRLNPNNVHFDTALAARYKRMGKAEKEALWAADRLQQQQANLANLDAHGLQAESAGGSLESQLGRLRQELLLAQQQAAAIGGSSGSTSLPADLVQRAALLLNPNAQLSPLAQSLLGGLLEQQPQAQQLPNSQQLLDQQAAQILSSLGSTDLASLLNRRDRAMPLQVGPDIAGLGNQQVLIEQQHQQPQQATPEQWRYLHQEQQQNAAGAPQPSFPQARPATGPSEVQQQQQPLTVLQMSRQGSRGDSKAAGISGFGNMQAGSAVPLPSQDTSRLPPRQAADRMPHHMMASELPPVPAGWRQPDAVGAPTGQSLQPPSTQPLQHQQQLADLRRALAANPY</sequence>
<feature type="compositionally biased region" description="Low complexity" evidence="3">
    <location>
        <begin position="281"/>
        <end position="300"/>
    </location>
</feature>
<dbReference type="GO" id="GO:0003723">
    <property type="term" value="F:RNA binding"/>
    <property type="evidence" value="ECO:0007669"/>
    <property type="project" value="UniProtKB-UniRule"/>
</dbReference>